<dbReference type="eggNOG" id="COG1396">
    <property type="taxonomic scope" value="Bacteria"/>
</dbReference>
<protein>
    <recommendedName>
        <fullName evidence="3">Helix-turn-helix protein</fullName>
    </recommendedName>
</protein>
<name>I3YZV9_AEQSU</name>
<gene>
    <name evidence="1" type="ordered locus">Aeqsu_3090</name>
</gene>
<dbReference type="HOGENOM" id="CLU_2535111_0_0_10"/>
<dbReference type="InterPro" id="IPR010982">
    <property type="entry name" value="Lambda_DNA-bd_dom_sf"/>
</dbReference>
<dbReference type="OrthoDB" id="1263042at2"/>
<dbReference type="EMBL" id="CP003280">
    <property type="protein sequence ID" value="AFL82527.1"/>
    <property type="molecule type" value="Genomic_DNA"/>
</dbReference>
<dbReference type="SUPFAM" id="SSF47413">
    <property type="entry name" value="lambda repressor-like DNA-binding domains"/>
    <property type="match status" value="1"/>
</dbReference>
<dbReference type="KEGG" id="asl:Aeqsu_3090"/>
<evidence type="ECO:0000313" key="1">
    <source>
        <dbReference type="EMBL" id="AFL82527.1"/>
    </source>
</evidence>
<dbReference type="CDD" id="cd00093">
    <property type="entry name" value="HTH_XRE"/>
    <property type="match status" value="1"/>
</dbReference>
<organism evidence="1 2">
    <name type="scientific">Aequorivita sublithincola (strain DSM 14238 / LMG 21431 / ACAM 643 / 9-3)</name>
    <dbReference type="NCBI Taxonomy" id="746697"/>
    <lineage>
        <taxon>Bacteria</taxon>
        <taxon>Pseudomonadati</taxon>
        <taxon>Bacteroidota</taxon>
        <taxon>Flavobacteriia</taxon>
        <taxon>Flavobacteriales</taxon>
        <taxon>Flavobacteriaceae</taxon>
        <taxon>Aequorivita</taxon>
    </lineage>
</organism>
<dbReference type="GO" id="GO:0003677">
    <property type="term" value="F:DNA binding"/>
    <property type="evidence" value="ECO:0007669"/>
    <property type="project" value="InterPro"/>
</dbReference>
<dbReference type="RefSeq" id="WP_014783776.1">
    <property type="nucleotide sequence ID" value="NC_018013.1"/>
</dbReference>
<reference evidence="1 2" key="1">
    <citation type="submission" date="2012-06" db="EMBL/GenBank/DDBJ databases">
        <title>The complete genome of Aequorivita sublithincola DSM 14238.</title>
        <authorList>
            <consortium name="US DOE Joint Genome Institute (JGI-PGF)"/>
            <person name="Lucas S."/>
            <person name="Copeland A."/>
            <person name="Lapidus A."/>
            <person name="Goodwin L."/>
            <person name="Pitluck S."/>
            <person name="Peters L."/>
            <person name="Munk A.C.C."/>
            <person name="Kyrpides N."/>
            <person name="Mavromatis K."/>
            <person name="Pagani I."/>
            <person name="Ivanova N."/>
            <person name="Ovchinnikova G."/>
            <person name="Zeytun A."/>
            <person name="Detter J.C."/>
            <person name="Han C."/>
            <person name="Land M."/>
            <person name="Hauser L."/>
            <person name="Markowitz V."/>
            <person name="Cheng J.-F."/>
            <person name="Hugenholtz P."/>
            <person name="Woyke T."/>
            <person name="Wu D."/>
            <person name="Tindall B."/>
            <person name="Faehnrich R."/>
            <person name="Brambilla E."/>
            <person name="Klenk H.-P."/>
            <person name="Eisen J.A."/>
        </authorList>
    </citation>
    <scope>NUCLEOTIDE SEQUENCE [LARGE SCALE GENOMIC DNA]</scope>
    <source>
        <strain evidence="2">DSM 14238 / LMG 21431 / ACAM 643 / 9-3</strain>
    </source>
</reference>
<evidence type="ECO:0008006" key="3">
    <source>
        <dbReference type="Google" id="ProtNLM"/>
    </source>
</evidence>
<dbReference type="InterPro" id="IPR001387">
    <property type="entry name" value="Cro/C1-type_HTH"/>
</dbReference>
<evidence type="ECO:0000313" key="2">
    <source>
        <dbReference type="Proteomes" id="UP000006049"/>
    </source>
</evidence>
<dbReference type="AlphaFoldDB" id="I3YZV9"/>
<keyword evidence="2" id="KW-1185">Reference proteome</keyword>
<accession>I3YZV9</accession>
<proteinExistence type="predicted"/>
<dbReference type="Proteomes" id="UP000006049">
    <property type="component" value="Chromosome"/>
</dbReference>
<dbReference type="Gene3D" id="1.10.260.40">
    <property type="entry name" value="lambda repressor-like DNA-binding domains"/>
    <property type="match status" value="1"/>
</dbReference>
<sequence length="83" mass="9910">MARSGNEEQKLNKKISLRIKELREKIEPVQSKFAKDHFIDRQLLSRWENTNDDRGISIHTILKFCKMINISLKEFFDDDLFAK</sequence>